<protein>
    <submittedName>
        <fullName evidence="2">GAF domain-containing protein</fullName>
    </submittedName>
</protein>
<dbReference type="PANTHER" id="PTHR43102">
    <property type="entry name" value="SLR1143 PROTEIN"/>
    <property type="match status" value="1"/>
</dbReference>
<sequence length="410" mass="43958">MRELIRWALAPAMRTWAAASERGFGDVPMPTDAPQAHSAGIDPDRILILGSGLAVGRGVVSHNLALPGSLARALSAQTGRGVDVDLIANPRMTVATALLELTGVRLTRFEAIVLVLGVNEAVNLVSARAWRRDLANLLRFLTASSPRSTSIIVAGIQPIRSIPVFDSRLGNLADHHGRLLNRVTVRLVADSSDGVAFVPSSAAPTPPPGRYRSTDTYAHWADVLASRMAPLLGADRVATPDAEPVPSDDQARAKEARRQLAVDQLGIVDTPPEERFDRIAALARTLFGTQSAALTVIDGDRQWHKARICVADAESPRSNSFCEVTLTGTAAMVIPDALLDDRFRDNPLVVGEPKIRFYAGFPIESPSGELIGALCVFDSEPRAAGTIDLVLLRELALMVQRELASPFTAE</sequence>
<feature type="domain" description="GAF" evidence="1">
    <location>
        <begin position="271"/>
        <end position="410"/>
    </location>
</feature>
<dbReference type="InterPro" id="IPR036514">
    <property type="entry name" value="SGNH_hydro_sf"/>
</dbReference>
<comment type="caution">
    <text evidence="2">The sequence shown here is derived from an EMBL/GenBank/DDBJ whole genome shotgun (WGS) entry which is preliminary data.</text>
</comment>
<dbReference type="EMBL" id="SOGO01000026">
    <property type="protein sequence ID" value="TFD02222.1"/>
    <property type="molecule type" value="Genomic_DNA"/>
</dbReference>
<dbReference type="PANTHER" id="PTHR43102:SF2">
    <property type="entry name" value="GAF DOMAIN-CONTAINING PROTEIN"/>
    <property type="match status" value="1"/>
</dbReference>
<proteinExistence type="predicted"/>
<dbReference type="Proteomes" id="UP000297851">
    <property type="component" value="Unassembled WGS sequence"/>
</dbReference>
<accession>A0ABY2JE89</accession>
<dbReference type="SUPFAM" id="SSF55781">
    <property type="entry name" value="GAF domain-like"/>
    <property type="match status" value="1"/>
</dbReference>
<dbReference type="Pfam" id="PF01590">
    <property type="entry name" value="GAF"/>
    <property type="match status" value="1"/>
</dbReference>
<dbReference type="InterPro" id="IPR029016">
    <property type="entry name" value="GAF-like_dom_sf"/>
</dbReference>
<dbReference type="InterPro" id="IPR003018">
    <property type="entry name" value="GAF"/>
</dbReference>
<dbReference type="SMART" id="SM00065">
    <property type="entry name" value="GAF"/>
    <property type="match status" value="1"/>
</dbReference>
<name>A0ABY2JE89_9MICO</name>
<dbReference type="CDD" id="cd01836">
    <property type="entry name" value="FeeA_FeeB_like"/>
    <property type="match status" value="1"/>
</dbReference>
<dbReference type="Gene3D" id="3.40.50.1110">
    <property type="entry name" value="SGNH hydrolase"/>
    <property type="match status" value="1"/>
</dbReference>
<gene>
    <name evidence="2" type="ORF">E3T25_09415</name>
</gene>
<evidence type="ECO:0000313" key="2">
    <source>
        <dbReference type="EMBL" id="TFD02222.1"/>
    </source>
</evidence>
<evidence type="ECO:0000313" key="3">
    <source>
        <dbReference type="Proteomes" id="UP000297851"/>
    </source>
</evidence>
<dbReference type="SUPFAM" id="SSF52266">
    <property type="entry name" value="SGNH hydrolase"/>
    <property type="match status" value="1"/>
</dbReference>
<reference evidence="2 3" key="1">
    <citation type="submission" date="2019-03" db="EMBL/GenBank/DDBJ databases">
        <title>Genomics of glacier-inhabiting Cryobacterium strains.</title>
        <authorList>
            <person name="Liu Q."/>
            <person name="Xin Y.-H."/>
        </authorList>
    </citation>
    <scope>NUCLEOTIDE SEQUENCE [LARGE SCALE GENOMIC DNA]</scope>
    <source>
        <strain evidence="2 3">TMT2-16</strain>
    </source>
</reference>
<keyword evidence="3" id="KW-1185">Reference proteome</keyword>
<evidence type="ECO:0000259" key="1">
    <source>
        <dbReference type="SMART" id="SM00065"/>
    </source>
</evidence>
<organism evidence="2 3">
    <name type="scientific">Cryobacterium sandaracinum</name>
    <dbReference type="NCBI Taxonomy" id="1259247"/>
    <lineage>
        <taxon>Bacteria</taxon>
        <taxon>Bacillati</taxon>
        <taxon>Actinomycetota</taxon>
        <taxon>Actinomycetes</taxon>
        <taxon>Micrococcales</taxon>
        <taxon>Microbacteriaceae</taxon>
        <taxon>Cryobacterium</taxon>
    </lineage>
</organism>
<dbReference type="Gene3D" id="3.30.450.40">
    <property type="match status" value="1"/>
</dbReference>